<keyword evidence="5" id="KW-0808">Transferase</keyword>
<feature type="domain" description="HAMP" evidence="12">
    <location>
        <begin position="284"/>
        <end position="341"/>
    </location>
</feature>
<evidence type="ECO:0000256" key="3">
    <source>
        <dbReference type="ARBA" id="ARBA00012438"/>
    </source>
</evidence>
<dbReference type="SMART" id="SM00388">
    <property type="entry name" value="HisKA"/>
    <property type="match status" value="1"/>
</dbReference>
<dbReference type="EC" id="2.7.13.3" evidence="3"/>
<accession>A0A194AHA3</accession>
<feature type="domain" description="Response regulatory" evidence="11">
    <location>
        <begin position="613"/>
        <end position="730"/>
    </location>
</feature>
<dbReference type="PANTHER" id="PTHR45339">
    <property type="entry name" value="HYBRID SIGNAL TRANSDUCTION HISTIDINE KINASE J"/>
    <property type="match status" value="1"/>
</dbReference>
<evidence type="ECO:0000256" key="5">
    <source>
        <dbReference type="ARBA" id="ARBA00022679"/>
    </source>
</evidence>
<dbReference type="PROSITE" id="PS50110">
    <property type="entry name" value="RESPONSE_REGULATORY"/>
    <property type="match status" value="1"/>
</dbReference>
<dbReference type="SMART" id="SM00448">
    <property type="entry name" value="REC"/>
    <property type="match status" value="1"/>
</dbReference>
<keyword evidence="9" id="KW-0812">Transmembrane</keyword>
<dbReference type="GO" id="GO:0016020">
    <property type="term" value="C:membrane"/>
    <property type="evidence" value="ECO:0007669"/>
    <property type="project" value="UniProtKB-SubCell"/>
</dbReference>
<dbReference type="InterPro" id="IPR001789">
    <property type="entry name" value="Sig_transdc_resp-reg_receiver"/>
</dbReference>
<feature type="transmembrane region" description="Helical" evidence="9">
    <location>
        <begin position="12"/>
        <end position="35"/>
    </location>
</feature>
<dbReference type="OrthoDB" id="5291616at2"/>
<feature type="transmembrane region" description="Helical" evidence="9">
    <location>
        <begin position="260"/>
        <end position="282"/>
    </location>
</feature>
<dbReference type="PROSITE" id="PS50885">
    <property type="entry name" value="HAMP"/>
    <property type="match status" value="1"/>
</dbReference>
<feature type="domain" description="Histidine kinase" evidence="10">
    <location>
        <begin position="356"/>
        <end position="580"/>
    </location>
</feature>
<dbReference type="FunFam" id="3.30.565.10:FF:000010">
    <property type="entry name" value="Sensor histidine kinase RcsC"/>
    <property type="match status" value="1"/>
</dbReference>
<name>A0A194AHA3_9BACT</name>
<dbReference type="Proteomes" id="UP000095200">
    <property type="component" value="Unassembled WGS sequence"/>
</dbReference>
<dbReference type="PANTHER" id="PTHR45339:SF1">
    <property type="entry name" value="HYBRID SIGNAL TRANSDUCTION HISTIDINE KINASE J"/>
    <property type="match status" value="1"/>
</dbReference>
<dbReference type="InterPro" id="IPR036890">
    <property type="entry name" value="HATPase_C_sf"/>
</dbReference>
<dbReference type="GO" id="GO:0000155">
    <property type="term" value="F:phosphorelay sensor kinase activity"/>
    <property type="evidence" value="ECO:0007669"/>
    <property type="project" value="InterPro"/>
</dbReference>
<dbReference type="CDD" id="cd16922">
    <property type="entry name" value="HATPase_EvgS-ArcB-TorS-like"/>
    <property type="match status" value="1"/>
</dbReference>
<dbReference type="CDD" id="cd00082">
    <property type="entry name" value="HisKA"/>
    <property type="match status" value="1"/>
</dbReference>
<reference evidence="14" key="1">
    <citation type="submission" date="2016-06" db="EMBL/GenBank/DDBJ databases">
        <title>Draft genome sequence of Desulfoplanes formicivorans strain Pf12B.</title>
        <authorList>
            <person name="Watanabe M."/>
            <person name="Kojima H."/>
            <person name="Fukui M."/>
        </authorList>
    </citation>
    <scope>NUCLEOTIDE SEQUENCE [LARGE SCALE GENOMIC DNA]</scope>
    <source>
        <strain evidence="14">Pf12B</strain>
    </source>
</reference>
<comment type="catalytic activity">
    <reaction evidence="1">
        <text>ATP + protein L-histidine = ADP + protein N-phospho-L-histidine.</text>
        <dbReference type="EC" id="2.7.13.3"/>
    </reaction>
</comment>
<dbReference type="EMBL" id="BDFE01000015">
    <property type="protein sequence ID" value="GAU08466.1"/>
    <property type="molecule type" value="Genomic_DNA"/>
</dbReference>
<dbReference type="Pfam" id="PF02518">
    <property type="entry name" value="HATPase_c"/>
    <property type="match status" value="1"/>
</dbReference>
<dbReference type="PROSITE" id="PS50109">
    <property type="entry name" value="HIS_KIN"/>
    <property type="match status" value="1"/>
</dbReference>
<organism evidence="13 14">
    <name type="scientific">Desulfoplanes formicivorans</name>
    <dbReference type="NCBI Taxonomy" id="1592317"/>
    <lineage>
        <taxon>Bacteria</taxon>
        <taxon>Pseudomonadati</taxon>
        <taxon>Thermodesulfobacteriota</taxon>
        <taxon>Desulfovibrionia</taxon>
        <taxon>Desulfovibrionales</taxon>
        <taxon>Desulfoplanaceae</taxon>
        <taxon>Desulfoplanes</taxon>
    </lineage>
</organism>
<gene>
    <name evidence="13" type="ORF">DPF_1176</name>
</gene>
<dbReference type="InterPro" id="IPR004358">
    <property type="entry name" value="Sig_transdc_His_kin-like_C"/>
</dbReference>
<dbReference type="InterPro" id="IPR003661">
    <property type="entry name" value="HisK_dim/P_dom"/>
</dbReference>
<protein>
    <recommendedName>
        <fullName evidence="3">histidine kinase</fullName>
        <ecNumber evidence="3">2.7.13.3</ecNumber>
    </recommendedName>
</protein>
<dbReference type="PRINTS" id="PR00344">
    <property type="entry name" value="BCTRLSENSOR"/>
</dbReference>
<dbReference type="InterPro" id="IPR036097">
    <property type="entry name" value="HisK_dim/P_sf"/>
</dbReference>
<dbReference type="InterPro" id="IPR011006">
    <property type="entry name" value="CheY-like_superfamily"/>
</dbReference>
<dbReference type="AlphaFoldDB" id="A0A194AHA3"/>
<evidence type="ECO:0000256" key="8">
    <source>
        <dbReference type="PROSITE-ProRule" id="PRU00169"/>
    </source>
</evidence>
<dbReference type="SUPFAM" id="SSF47384">
    <property type="entry name" value="Homodimeric domain of signal transducing histidine kinase"/>
    <property type="match status" value="1"/>
</dbReference>
<keyword evidence="6 13" id="KW-0418">Kinase</keyword>
<dbReference type="CDD" id="cd17546">
    <property type="entry name" value="REC_hyHK_CKI1_RcsC-like"/>
    <property type="match status" value="1"/>
</dbReference>
<dbReference type="SMART" id="SM00387">
    <property type="entry name" value="HATPase_c"/>
    <property type="match status" value="1"/>
</dbReference>
<dbReference type="RefSeq" id="WP_069858021.1">
    <property type="nucleotide sequence ID" value="NZ_BDFE01000015.1"/>
</dbReference>
<dbReference type="Gene3D" id="3.30.565.10">
    <property type="entry name" value="Histidine kinase-like ATPase, C-terminal domain"/>
    <property type="match status" value="1"/>
</dbReference>
<evidence type="ECO:0000256" key="4">
    <source>
        <dbReference type="ARBA" id="ARBA00022553"/>
    </source>
</evidence>
<evidence type="ECO:0000313" key="13">
    <source>
        <dbReference type="EMBL" id="GAU08466.1"/>
    </source>
</evidence>
<proteinExistence type="predicted"/>
<keyword evidence="4 8" id="KW-0597">Phosphoprotein</keyword>
<comment type="caution">
    <text evidence="13">The sequence shown here is derived from an EMBL/GenBank/DDBJ whole genome shotgun (WGS) entry which is preliminary data.</text>
</comment>
<dbReference type="InterPro" id="IPR003660">
    <property type="entry name" value="HAMP_dom"/>
</dbReference>
<evidence type="ECO:0000313" key="14">
    <source>
        <dbReference type="Proteomes" id="UP000095200"/>
    </source>
</evidence>
<keyword evidence="7" id="KW-0902">Two-component regulatory system</keyword>
<dbReference type="SMART" id="SM00304">
    <property type="entry name" value="HAMP"/>
    <property type="match status" value="1"/>
</dbReference>
<dbReference type="Pfam" id="PF00072">
    <property type="entry name" value="Response_reg"/>
    <property type="match status" value="1"/>
</dbReference>
<dbReference type="SUPFAM" id="SSF52172">
    <property type="entry name" value="CheY-like"/>
    <property type="match status" value="1"/>
</dbReference>
<evidence type="ECO:0000256" key="1">
    <source>
        <dbReference type="ARBA" id="ARBA00000085"/>
    </source>
</evidence>
<dbReference type="InterPro" id="IPR005467">
    <property type="entry name" value="His_kinase_dom"/>
</dbReference>
<evidence type="ECO:0000259" key="11">
    <source>
        <dbReference type="PROSITE" id="PS50110"/>
    </source>
</evidence>
<sequence>MSSSNISLQKRLLNAWLIFLCLLALVGALVFSYIIHLQQQTVISELHREVVLVEQMLENRLLFNRRHAARMAADNSLRVLVQLKLWSQARNVLAQSTLQASVRAAWLMGPDETINCAYPVSEADFCPMGFSGPSDRFLVAKGRLNHLVRKPIYSRNRHLLGFLVVAFIYPEQSFLDQLGTDQPQYIAVVADNQVVAASTQLPLEHFTAEDLLDHKEIHLVSEGEPAHFLVGNTTLFLSNQKLGIYLLQDFAPVQKPLQTLGVILVLFSLLVAGGCFGFYAYLKHRIIFPIVALSRAAREIQKTDSIAPLEKLVYPSPSKDEIRSLINSFKAMAGYLNKARTQAESVSAMKDAFLATVSHEVRTPLNGIYGMTQLLQRSGLTPRQERYASNMLISIHNLLDIINDVLDISKLKAKGFSVHEQQVDLAELLGSIQQMHVPIAEAKGLELRLECDQLPRFVRTDSLRLQQVLNNLVANAIKFTSSGYIAIQARLETPQETTGRVARIQFAVQDTGIGIPDDRQDVVFQPFTQIDDGLARKYPGTGLGLSIASKIVALLGGDKIMVQSACGKGSRFFFSLDLEVMHEMPADSGEAADGLKEGTCPCSAVPASYQHLRILVAEDNAMNQELILEIFEVLGIGKYHVCANGTEALTALVDHPHRYDVLLLDIQMPGMDGFEVARTIRDQGNRIPIIAMTGLASDKDRTKSRISGIDHFLTKPFTLTELETILVSLAG</sequence>
<evidence type="ECO:0000259" key="10">
    <source>
        <dbReference type="PROSITE" id="PS50109"/>
    </source>
</evidence>
<keyword evidence="9" id="KW-0472">Membrane</keyword>
<dbReference type="SUPFAM" id="SSF55874">
    <property type="entry name" value="ATPase domain of HSP90 chaperone/DNA topoisomerase II/histidine kinase"/>
    <property type="match status" value="1"/>
</dbReference>
<evidence type="ECO:0000256" key="2">
    <source>
        <dbReference type="ARBA" id="ARBA00004370"/>
    </source>
</evidence>
<evidence type="ECO:0000256" key="7">
    <source>
        <dbReference type="ARBA" id="ARBA00023012"/>
    </source>
</evidence>
<keyword evidence="14" id="KW-1185">Reference proteome</keyword>
<dbReference type="STRING" id="1592317.DPF_1176"/>
<dbReference type="Gene3D" id="3.40.50.2300">
    <property type="match status" value="1"/>
</dbReference>
<dbReference type="CDD" id="cd06225">
    <property type="entry name" value="HAMP"/>
    <property type="match status" value="1"/>
</dbReference>
<dbReference type="Gene3D" id="6.10.340.10">
    <property type="match status" value="1"/>
</dbReference>
<dbReference type="Gene3D" id="1.10.287.130">
    <property type="match status" value="1"/>
</dbReference>
<evidence type="ECO:0000256" key="9">
    <source>
        <dbReference type="SAM" id="Phobius"/>
    </source>
</evidence>
<feature type="modified residue" description="4-aspartylphosphate" evidence="8">
    <location>
        <position position="665"/>
    </location>
</feature>
<evidence type="ECO:0000259" key="12">
    <source>
        <dbReference type="PROSITE" id="PS50885"/>
    </source>
</evidence>
<evidence type="ECO:0000256" key="6">
    <source>
        <dbReference type="ARBA" id="ARBA00022777"/>
    </source>
</evidence>
<comment type="subcellular location">
    <subcellularLocation>
        <location evidence="2">Membrane</location>
    </subcellularLocation>
</comment>
<keyword evidence="9" id="KW-1133">Transmembrane helix</keyword>
<dbReference type="Pfam" id="PF00512">
    <property type="entry name" value="HisKA"/>
    <property type="match status" value="1"/>
</dbReference>
<dbReference type="InterPro" id="IPR003594">
    <property type="entry name" value="HATPase_dom"/>
</dbReference>